<dbReference type="KEGG" id="crq:GCK72_012961"/>
<protein>
    <submittedName>
        <fullName evidence="2">Uncharacterized protein</fullName>
    </submittedName>
</protein>
<feature type="transmembrane region" description="Helical" evidence="1">
    <location>
        <begin position="12"/>
        <end position="30"/>
    </location>
</feature>
<dbReference type="PANTHER" id="PTHR46000">
    <property type="entry name" value="SEVEN TM RECEPTOR-RELATED"/>
    <property type="match status" value="1"/>
</dbReference>
<dbReference type="Proteomes" id="UP000483820">
    <property type="component" value="Chromosome IV"/>
</dbReference>
<feature type="transmembrane region" description="Helical" evidence="1">
    <location>
        <begin position="42"/>
        <end position="64"/>
    </location>
</feature>
<dbReference type="Pfam" id="PF10326">
    <property type="entry name" value="7TM_GPCR_Str"/>
    <property type="match status" value="1"/>
</dbReference>
<keyword evidence="1" id="KW-0812">Transmembrane</keyword>
<dbReference type="PANTHER" id="PTHR46000:SF10">
    <property type="entry name" value="SEVEN TM RECEPTOR"/>
    <property type="match status" value="1"/>
</dbReference>
<feature type="transmembrane region" description="Helical" evidence="1">
    <location>
        <begin position="265"/>
        <end position="287"/>
    </location>
</feature>
<accession>A0A6A5GMC2</accession>
<evidence type="ECO:0000313" key="3">
    <source>
        <dbReference type="Proteomes" id="UP000483820"/>
    </source>
</evidence>
<keyword evidence="1" id="KW-0472">Membrane</keyword>
<dbReference type="InterPro" id="IPR019428">
    <property type="entry name" value="7TM_GPCR_serpentine_rcpt_Str"/>
</dbReference>
<keyword evidence="1" id="KW-1133">Transmembrane helix</keyword>
<dbReference type="AlphaFoldDB" id="A0A6A5GMC2"/>
<evidence type="ECO:0000313" key="2">
    <source>
        <dbReference type="EMBL" id="KAF1756508.1"/>
    </source>
</evidence>
<proteinExistence type="predicted"/>
<dbReference type="RefSeq" id="XP_053584306.1">
    <property type="nucleotide sequence ID" value="XM_053729534.1"/>
</dbReference>
<sequence>MEAEIYEFVSYSAYLLTLLFNTTLIYLTAYHTERMSLTYRHMIIGFALFGIVFSSLDIVVRPMMHSYNGSYLYFSLKGLFRSSKNITEVLLAVYAAVYSSILSFLTIQFIFRTCLVMKSRLVEYFQGWRCVFWLGYVFIFGFVWGIMTYRFTYSDDYAREYVRSEMYEQYKVDSNDIPIFILLAYGERENNTNFYVIMMICTFLMYKTITNDLKKVTAKRTHSQVHKQFFKALLYQLAAPSLVVHLPALPLFFAPFFDMKFSFRASVVVYFFSVYPLLDTLILFIVVSEYKHAVRKIIANRAVQIISIINVASAVPSTSTPHNNGVAESVV</sequence>
<dbReference type="GeneID" id="9810292"/>
<name>A0A6A5GMC2_CAERE</name>
<dbReference type="SUPFAM" id="SSF81321">
    <property type="entry name" value="Family A G protein-coupled receptor-like"/>
    <property type="match status" value="1"/>
</dbReference>
<feature type="transmembrane region" description="Helical" evidence="1">
    <location>
        <begin position="131"/>
        <end position="151"/>
    </location>
</feature>
<dbReference type="CTD" id="9810292"/>
<dbReference type="EMBL" id="WUAV01000004">
    <property type="protein sequence ID" value="KAF1756508.1"/>
    <property type="molecule type" value="Genomic_DNA"/>
</dbReference>
<gene>
    <name evidence="2" type="ORF">GCK72_012961</name>
</gene>
<feature type="transmembrane region" description="Helical" evidence="1">
    <location>
        <begin position="89"/>
        <end position="111"/>
    </location>
</feature>
<feature type="transmembrane region" description="Helical" evidence="1">
    <location>
        <begin position="192"/>
        <end position="209"/>
    </location>
</feature>
<feature type="transmembrane region" description="Helical" evidence="1">
    <location>
        <begin position="229"/>
        <end position="253"/>
    </location>
</feature>
<reference evidence="2 3" key="1">
    <citation type="submission" date="2019-12" db="EMBL/GenBank/DDBJ databases">
        <title>Chromosome-level assembly of the Caenorhabditis remanei genome.</title>
        <authorList>
            <person name="Teterina A.A."/>
            <person name="Willis J.H."/>
            <person name="Phillips P.C."/>
        </authorList>
    </citation>
    <scope>NUCLEOTIDE SEQUENCE [LARGE SCALE GENOMIC DNA]</scope>
    <source>
        <strain evidence="2 3">PX506</strain>
        <tissue evidence="2">Whole organism</tissue>
    </source>
</reference>
<comment type="caution">
    <text evidence="2">The sequence shown here is derived from an EMBL/GenBank/DDBJ whole genome shotgun (WGS) entry which is preliminary data.</text>
</comment>
<evidence type="ECO:0000256" key="1">
    <source>
        <dbReference type="SAM" id="Phobius"/>
    </source>
</evidence>
<organism evidence="2 3">
    <name type="scientific">Caenorhabditis remanei</name>
    <name type="common">Caenorhabditis vulgaris</name>
    <dbReference type="NCBI Taxonomy" id="31234"/>
    <lineage>
        <taxon>Eukaryota</taxon>
        <taxon>Metazoa</taxon>
        <taxon>Ecdysozoa</taxon>
        <taxon>Nematoda</taxon>
        <taxon>Chromadorea</taxon>
        <taxon>Rhabditida</taxon>
        <taxon>Rhabditina</taxon>
        <taxon>Rhabditomorpha</taxon>
        <taxon>Rhabditoidea</taxon>
        <taxon>Rhabditidae</taxon>
        <taxon>Peloderinae</taxon>
        <taxon>Caenorhabditis</taxon>
    </lineage>
</organism>